<gene>
    <name evidence="1" type="ORF">FN846DRAFT_886203</name>
</gene>
<reference evidence="1 2" key="1">
    <citation type="submission" date="2019-09" db="EMBL/GenBank/DDBJ databases">
        <title>Draft genome of the ectomycorrhizal ascomycete Sphaerosporella brunnea.</title>
        <authorList>
            <consortium name="DOE Joint Genome Institute"/>
            <person name="Benucci G.M."/>
            <person name="Marozzi G."/>
            <person name="Antonielli L."/>
            <person name="Sanchez S."/>
            <person name="Marco P."/>
            <person name="Wang X."/>
            <person name="Falini L.B."/>
            <person name="Barry K."/>
            <person name="Haridas S."/>
            <person name="Lipzen A."/>
            <person name="Labutti K."/>
            <person name="Grigoriev I.V."/>
            <person name="Murat C."/>
            <person name="Martin F."/>
            <person name="Albertini E."/>
            <person name="Donnini D."/>
            <person name="Bonito G."/>
        </authorList>
    </citation>
    <scope>NUCLEOTIDE SEQUENCE [LARGE SCALE GENOMIC DNA]</scope>
    <source>
        <strain evidence="1 2">Sb_GMNB300</strain>
    </source>
</reference>
<proteinExistence type="predicted"/>
<sequence>MWKQSPVPASSQVPAFLRRAIGIPTSFSAVLNPADEWNTRYRLLAPLVFKSDSQAFHIGMLNVAAAEGDLQGWRLVVNMIGSVIGTTSQHEVDAHPPKWTTDLLSKHCTPLHHGAMYARPKVVSWLLGWYTNHLPAALGEIIAGTCACPSDLWANSPFQLAVQGDGRSMCQPFCTSSSTCCGETNVVLPVSILRVMLRRIPIPHWGLTEQTAVFEDLWCDDFAGALLSALLHGAPRVFFGTRLDGRARKRQRLDTILVLGRHQQGEVEWTPQHAALQDAVPKARPRPLCEGLATISRRGLCQQHTGLGHNDRFVAHYEVPRPSPSVAPPHVAPPHVALEYGGRYGLSGRRCRHAVAGVLEKQHTTPLYRPGPALMRSHLSGASLCQCRRSSKALFTQLIL</sequence>
<dbReference type="EMBL" id="VXIS01000009">
    <property type="protein sequence ID" value="KAA8914074.1"/>
    <property type="molecule type" value="Genomic_DNA"/>
</dbReference>
<dbReference type="Proteomes" id="UP000326924">
    <property type="component" value="Unassembled WGS sequence"/>
</dbReference>
<dbReference type="InParanoid" id="A0A5J5FB08"/>
<dbReference type="AlphaFoldDB" id="A0A5J5FB08"/>
<keyword evidence="2" id="KW-1185">Reference proteome</keyword>
<protein>
    <submittedName>
        <fullName evidence="1">Uncharacterized protein</fullName>
    </submittedName>
</protein>
<organism evidence="1 2">
    <name type="scientific">Sphaerosporella brunnea</name>
    <dbReference type="NCBI Taxonomy" id="1250544"/>
    <lineage>
        <taxon>Eukaryota</taxon>
        <taxon>Fungi</taxon>
        <taxon>Dikarya</taxon>
        <taxon>Ascomycota</taxon>
        <taxon>Pezizomycotina</taxon>
        <taxon>Pezizomycetes</taxon>
        <taxon>Pezizales</taxon>
        <taxon>Pyronemataceae</taxon>
        <taxon>Sphaerosporella</taxon>
    </lineage>
</organism>
<evidence type="ECO:0000313" key="2">
    <source>
        <dbReference type="Proteomes" id="UP000326924"/>
    </source>
</evidence>
<name>A0A5J5FB08_9PEZI</name>
<evidence type="ECO:0000313" key="1">
    <source>
        <dbReference type="EMBL" id="KAA8914074.1"/>
    </source>
</evidence>
<accession>A0A5J5FB08</accession>
<comment type="caution">
    <text evidence="1">The sequence shown here is derived from an EMBL/GenBank/DDBJ whole genome shotgun (WGS) entry which is preliminary data.</text>
</comment>